<protein>
    <submittedName>
        <fullName evidence="1">Uncharacterized protein</fullName>
    </submittedName>
</protein>
<sequence length="107" mass="12107">MSLAYAREKFSVARYTLASGTGRIQERLRDAWVYSLINVMPERDLPQKHLRAEFEQHAARITSGIPVGQEGTIAAYINTLSDEEAQEEAVWILSFIHQIADDGDEEN</sequence>
<evidence type="ECO:0000313" key="2">
    <source>
        <dbReference type="Proteomes" id="UP001595803"/>
    </source>
</evidence>
<proteinExistence type="predicted"/>
<accession>A0ABV7ZB22</accession>
<dbReference type="Proteomes" id="UP001595803">
    <property type="component" value="Unassembled WGS sequence"/>
</dbReference>
<dbReference type="RefSeq" id="WP_322475027.1">
    <property type="nucleotide sequence ID" value="NZ_JBHRZG010000015.1"/>
</dbReference>
<reference evidence="2" key="1">
    <citation type="journal article" date="2019" name="Int. J. Syst. Evol. Microbiol.">
        <title>The Global Catalogue of Microorganisms (GCM) 10K type strain sequencing project: providing services to taxonomists for standard genome sequencing and annotation.</title>
        <authorList>
            <consortium name="The Broad Institute Genomics Platform"/>
            <consortium name="The Broad Institute Genome Sequencing Center for Infectious Disease"/>
            <person name="Wu L."/>
            <person name="Ma J."/>
        </authorList>
    </citation>
    <scope>NUCLEOTIDE SEQUENCE [LARGE SCALE GENOMIC DNA]</scope>
    <source>
        <strain evidence="2">CCTCC AB 2017081</strain>
    </source>
</reference>
<evidence type="ECO:0000313" key="1">
    <source>
        <dbReference type="EMBL" id="MFC3833872.1"/>
    </source>
</evidence>
<dbReference type="EMBL" id="JBHRZG010000015">
    <property type="protein sequence ID" value="MFC3833872.1"/>
    <property type="molecule type" value="Genomic_DNA"/>
</dbReference>
<organism evidence="1 2">
    <name type="scientific">Deinococcus rufus</name>
    <dbReference type="NCBI Taxonomy" id="2136097"/>
    <lineage>
        <taxon>Bacteria</taxon>
        <taxon>Thermotogati</taxon>
        <taxon>Deinococcota</taxon>
        <taxon>Deinococci</taxon>
        <taxon>Deinococcales</taxon>
        <taxon>Deinococcaceae</taxon>
        <taxon>Deinococcus</taxon>
    </lineage>
</organism>
<keyword evidence="2" id="KW-1185">Reference proteome</keyword>
<name>A0ABV7ZB22_9DEIO</name>
<comment type="caution">
    <text evidence="1">The sequence shown here is derived from an EMBL/GenBank/DDBJ whole genome shotgun (WGS) entry which is preliminary data.</text>
</comment>
<gene>
    <name evidence="1" type="ORF">ACFOSB_13470</name>
</gene>